<dbReference type="GeneID" id="19945804"/>
<proteinExistence type="predicted"/>
<dbReference type="InParanoid" id="T0QHR1"/>
<dbReference type="RefSeq" id="XP_008608994.1">
    <property type="nucleotide sequence ID" value="XM_008610772.1"/>
</dbReference>
<keyword evidence="2" id="KW-1185">Reference proteome</keyword>
<reference evidence="1 2" key="1">
    <citation type="submission" date="2012-04" db="EMBL/GenBank/DDBJ databases">
        <title>The Genome Sequence of Saprolegnia declina VS20.</title>
        <authorList>
            <consortium name="The Broad Institute Genome Sequencing Platform"/>
            <person name="Russ C."/>
            <person name="Nusbaum C."/>
            <person name="Tyler B."/>
            <person name="van West P."/>
            <person name="Dieguez-Uribeondo J."/>
            <person name="de Bruijn I."/>
            <person name="Tripathy S."/>
            <person name="Jiang R."/>
            <person name="Young S.K."/>
            <person name="Zeng Q."/>
            <person name="Gargeya S."/>
            <person name="Fitzgerald M."/>
            <person name="Haas B."/>
            <person name="Abouelleil A."/>
            <person name="Alvarado L."/>
            <person name="Arachchi H.M."/>
            <person name="Berlin A."/>
            <person name="Chapman S.B."/>
            <person name="Goldberg J."/>
            <person name="Griggs A."/>
            <person name="Gujja S."/>
            <person name="Hansen M."/>
            <person name="Howarth C."/>
            <person name="Imamovic A."/>
            <person name="Larimer J."/>
            <person name="McCowen C."/>
            <person name="Montmayeur A."/>
            <person name="Murphy C."/>
            <person name="Neiman D."/>
            <person name="Pearson M."/>
            <person name="Priest M."/>
            <person name="Roberts A."/>
            <person name="Saif S."/>
            <person name="Shea T."/>
            <person name="Sisk P."/>
            <person name="Sykes S."/>
            <person name="Wortman J."/>
            <person name="Nusbaum C."/>
            <person name="Birren B."/>
        </authorList>
    </citation>
    <scope>NUCLEOTIDE SEQUENCE [LARGE SCALE GENOMIC DNA]</scope>
    <source>
        <strain evidence="1 2">VS20</strain>
    </source>
</reference>
<accession>T0QHR1</accession>
<sequence length="349" mass="38710">MDVSSRKRLRDRRAKRAARVRFLAEYNALTDAAAALTRTLRGLRSGHRPRSCLLPWEEIAKVLADATRDSLATNRTLSAHVADHRHCVELLHAWVTAQSRPQTVVIGTSTLVTWPRVRLPAAPRTVQTMALTWLAERMRRATAFMVSDAGFPSPVRNHVHAAQDVRGSLVAAQHIILGSLDDVLAATWTALLSFGPRTVVATHKTATTEATYSIQQAQRDVHACFVDADTITLLHCTLHDSDDKDVGSTTPYIQEWIVLTSLSLTHVVVQSVRLRRSVTRHASMLAVASLEHPDVLATMRRGQNLDAELQQRLAAKATSAAQERFLHIQKLVCEAHAQRCRLQRPCANP</sequence>
<name>T0QHR1_SAPDV</name>
<evidence type="ECO:0000313" key="2">
    <source>
        <dbReference type="Proteomes" id="UP000030762"/>
    </source>
</evidence>
<dbReference type="Proteomes" id="UP000030762">
    <property type="component" value="Unassembled WGS sequence"/>
</dbReference>
<dbReference type="VEuPathDB" id="FungiDB:SDRG_05077"/>
<dbReference type="OMA" id="QEWIVLT"/>
<evidence type="ECO:0000313" key="1">
    <source>
        <dbReference type="EMBL" id="EQC37474.1"/>
    </source>
</evidence>
<organism evidence="1 2">
    <name type="scientific">Saprolegnia diclina (strain VS20)</name>
    <dbReference type="NCBI Taxonomy" id="1156394"/>
    <lineage>
        <taxon>Eukaryota</taxon>
        <taxon>Sar</taxon>
        <taxon>Stramenopiles</taxon>
        <taxon>Oomycota</taxon>
        <taxon>Saprolegniomycetes</taxon>
        <taxon>Saprolegniales</taxon>
        <taxon>Saprolegniaceae</taxon>
        <taxon>Saprolegnia</taxon>
    </lineage>
</organism>
<protein>
    <submittedName>
        <fullName evidence="1">Uncharacterized protein</fullName>
    </submittedName>
</protein>
<dbReference type="AlphaFoldDB" id="T0QHR1"/>
<gene>
    <name evidence="1" type="ORF">SDRG_05077</name>
</gene>
<dbReference type="EMBL" id="JH767144">
    <property type="protein sequence ID" value="EQC37474.1"/>
    <property type="molecule type" value="Genomic_DNA"/>
</dbReference>
<dbReference type="OrthoDB" id="10380692at2759"/>